<proteinExistence type="predicted"/>
<dbReference type="PANTHER" id="PTHR12245:SF5">
    <property type="entry name" value="SPRY DOMAIN-CONTAINING SOCS BOX PROTEIN 3"/>
    <property type="match status" value="1"/>
</dbReference>
<accession>A0A1E4R807</accession>
<dbReference type="InterPro" id="IPR013320">
    <property type="entry name" value="ConA-like_dom_sf"/>
</dbReference>
<dbReference type="InterPro" id="IPR001870">
    <property type="entry name" value="B30.2/SPRY"/>
</dbReference>
<dbReference type="CDD" id="cd11709">
    <property type="entry name" value="SPRY"/>
    <property type="match status" value="1"/>
</dbReference>
<dbReference type="AlphaFoldDB" id="A0A1E4R807"/>
<dbReference type="Gene3D" id="2.60.120.260">
    <property type="entry name" value="Galactose-binding domain-like"/>
    <property type="match status" value="1"/>
</dbReference>
<dbReference type="PROSITE" id="PS50188">
    <property type="entry name" value="B302_SPRY"/>
    <property type="match status" value="1"/>
</dbReference>
<evidence type="ECO:0000313" key="2">
    <source>
        <dbReference type="EMBL" id="ODV56600.1"/>
    </source>
</evidence>
<dbReference type="Gene3D" id="2.60.120.920">
    <property type="match status" value="1"/>
</dbReference>
<dbReference type="EMBL" id="MECQ01000001">
    <property type="protein sequence ID" value="ODV56600.1"/>
    <property type="molecule type" value="Genomic_DNA"/>
</dbReference>
<dbReference type="InterPro" id="IPR003877">
    <property type="entry name" value="SPRY_dom"/>
</dbReference>
<dbReference type="SUPFAM" id="SSF49899">
    <property type="entry name" value="Concanavalin A-like lectins/glucanases"/>
    <property type="match status" value="1"/>
</dbReference>
<dbReference type="Pfam" id="PF00622">
    <property type="entry name" value="SPRY"/>
    <property type="match status" value="1"/>
</dbReference>
<gene>
    <name evidence="2" type="ORF">BG258_12200</name>
</gene>
<comment type="caution">
    <text evidence="2">The sequence shown here is derived from an EMBL/GenBank/DDBJ whole genome shotgun (WGS) entry which is preliminary data.</text>
</comment>
<dbReference type="InterPro" id="IPR050672">
    <property type="entry name" value="FBXO45-Fsn/SPSB_families"/>
</dbReference>
<reference evidence="2 3" key="1">
    <citation type="submission" date="2016-09" db="EMBL/GenBank/DDBJ databases">
        <title>Draft genome sequence of the soil isolate, Lysinibacillus fusiformis M5, a potential hypoxanthine producer.</title>
        <authorList>
            <person name="Gallegos-Monterrosa R."/>
            <person name="Maroti G."/>
            <person name="Balint B."/>
            <person name="Kovacs A.T."/>
        </authorList>
    </citation>
    <scope>NUCLEOTIDE SEQUENCE [LARGE SCALE GENOMIC DNA]</scope>
    <source>
        <strain evidence="2 3">M5</strain>
    </source>
</reference>
<dbReference type="SMART" id="SM00449">
    <property type="entry name" value="SPRY"/>
    <property type="match status" value="1"/>
</dbReference>
<dbReference type="RefSeq" id="WP_069481589.1">
    <property type="nucleotide sequence ID" value="NZ_KV766182.1"/>
</dbReference>
<dbReference type="OrthoDB" id="2738515at2"/>
<evidence type="ECO:0000259" key="1">
    <source>
        <dbReference type="PROSITE" id="PS50188"/>
    </source>
</evidence>
<sequence length="403" mass="44415">MVVYWDRQMLGPGSSLAADCLTGTTFASGTLRATVGKTSGKWYWEAVHISGSYPMVGVIGEAGGVGFTHTNPYARYYYYNGAKYPGGASYAAGYSIGDIMEVLLDMDNGTLSFYKNGVAQGIAFNNLKELGLVYAAINGGSSSYAMTIRANFGATPFQMIPSNLPKNTFSYDGSTNLTSINKTLLLHEDKYKKWTESKKESLIPILTSNTSAAGDVIMFRVDDTNYPAWRAFDGKKTLADAGTGYGRLFYCTGTAGQPFIGFKFSKKKRVNFYRITSSCTYQKGTVIDPGSSNNFVFEASDDGVNWENLDEQKNAGFTLPYISKEFIIDNNKSFFQYRIRSLTTVISMSELEMYDIEESEGWSVVSSTIPDSIELIEQGMDSLSPLLNRVAKEFNPIAMIKQE</sequence>
<organism evidence="2 3">
    <name type="scientific">Lysinibacillus fusiformis</name>
    <dbReference type="NCBI Taxonomy" id="28031"/>
    <lineage>
        <taxon>Bacteria</taxon>
        <taxon>Bacillati</taxon>
        <taxon>Bacillota</taxon>
        <taxon>Bacilli</taxon>
        <taxon>Bacillales</taxon>
        <taxon>Bacillaceae</taxon>
        <taxon>Lysinibacillus</taxon>
    </lineage>
</organism>
<protein>
    <recommendedName>
        <fullName evidence="1">B30.2/SPRY domain-containing protein</fullName>
    </recommendedName>
</protein>
<dbReference type="InterPro" id="IPR043136">
    <property type="entry name" value="B30.2/SPRY_sf"/>
</dbReference>
<name>A0A1E4R807_9BACI</name>
<feature type="domain" description="B30.2/SPRY" evidence="1">
    <location>
        <begin position="1"/>
        <end position="157"/>
    </location>
</feature>
<dbReference type="Proteomes" id="UP000094784">
    <property type="component" value="Unassembled WGS sequence"/>
</dbReference>
<dbReference type="PANTHER" id="PTHR12245">
    <property type="entry name" value="SPRY DOMAIN CONTAINING SOCS BOX PROTEIN"/>
    <property type="match status" value="1"/>
</dbReference>
<evidence type="ECO:0000313" key="3">
    <source>
        <dbReference type="Proteomes" id="UP000094784"/>
    </source>
</evidence>